<evidence type="ECO:0000256" key="2">
    <source>
        <dbReference type="SAM" id="MobiDB-lite"/>
    </source>
</evidence>
<dbReference type="GO" id="GO:0005525">
    <property type="term" value="F:GTP binding"/>
    <property type="evidence" value="ECO:0007669"/>
    <property type="project" value="InterPro"/>
</dbReference>
<dbReference type="Proteomes" id="UP000695562">
    <property type="component" value="Unassembled WGS sequence"/>
</dbReference>
<feature type="compositionally biased region" description="Polar residues" evidence="2">
    <location>
        <begin position="128"/>
        <end position="137"/>
    </location>
</feature>
<comment type="caution">
    <text evidence="5">The sequence shown here is derived from an EMBL/GenBank/DDBJ whole genome shotgun (WGS) entry which is preliminary data.</text>
</comment>
<accession>A0A8J4Q4L6</accession>
<feature type="compositionally biased region" description="Polar residues" evidence="2">
    <location>
        <begin position="1"/>
        <end position="13"/>
    </location>
</feature>
<feature type="transmembrane region" description="Helical" evidence="3">
    <location>
        <begin position="143"/>
        <end position="165"/>
    </location>
</feature>
<dbReference type="AlphaFoldDB" id="A0A8J4Q4L6"/>
<dbReference type="OrthoDB" id="8954335at2759"/>
<evidence type="ECO:0000313" key="6">
    <source>
        <dbReference type="Proteomes" id="UP000695562"/>
    </source>
</evidence>
<feature type="compositionally biased region" description="Basic and acidic residues" evidence="2">
    <location>
        <begin position="98"/>
        <end position="124"/>
    </location>
</feature>
<proteinExistence type="predicted"/>
<gene>
    <name evidence="5" type="ORF">CYY_004837</name>
</gene>
<evidence type="ECO:0000259" key="4">
    <source>
        <dbReference type="Pfam" id="PF01926"/>
    </source>
</evidence>
<feature type="domain" description="G" evidence="4">
    <location>
        <begin position="181"/>
        <end position="278"/>
    </location>
</feature>
<keyword evidence="3" id="KW-0812">Transmembrane</keyword>
<feature type="compositionally biased region" description="Basic and acidic residues" evidence="2">
    <location>
        <begin position="60"/>
        <end position="77"/>
    </location>
</feature>
<keyword evidence="3" id="KW-0472">Membrane</keyword>
<reference evidence="5" key="1">
    <citation type="submission" date="2020-01" db="EMBL/GenBank/DDBJ databases">
        <title>Development of genomics and gene disruption for Polysphondylium violaceum indicates a role for the polyketide synthase stlB in stalk morphogenesis.</title>
        <authorList>
            <person name="Narita B."/>
            <person name="Kawabe Y."/>
            <person name="Kin K."/>
            <person name="Saito T."/>
            <person name="Gibbs R."/>
            <person name="Kuspa A."/>
            <person name="Muzny D."/>
            <person name="Queller D."/>
            <person name="Richards S."/>
            <person name="Strassman J."/>
            <person name="Sucgang R."/>
            <person name="Worley K."/>
            <person name="Schaap P."/>
        </authorList>
    </citation>
    <scope>NUCLEOTIDE SEQUENCE</scope>
    <source>
        <strain evidence="5">QSvi11</strain>
    </source>
</reference>
<sequence length="507" mass="56943">MNSKGESNSSGTQIDALVFGENQQEYIIRENTDHEPDTEAENEDVVLSDGTVNGGSGNDQDSKSQNTDHKPDTKDNQAENGDVAHSVNGGSSNYQHKSKSENGKGDEKDNNEPKSEKDKTDVIVKKGNTGSQSANNRGTDENIFLKIGAGILLVALILSFLFNFIPYQEPDPISNQDPIAVLLAGNPGSTKSTICSTLADSPGKCRSGIAQNDVGGLTKEIQIVPMDGYVIIDTPGLYDPISLKNNCQEILKALTYSTKKKLIFAVLSTDGRIDGSESGMVNLILKSLPYKVPYGIIYSKVGRRSQETLKADQFHTFLEWAPFHYIILDKLEELVDKDDMISSNKEYNEKVKTFVDKTPYFNATKDKIKPIECFDIQKEIDQRNAQYKAEIEKERRLIQEQLEKNENLKSCKIEFKVEEQPFEETSVDQQQPHTRIYKWKPVKVIKTTTEIGILKTTYVRMVCETKSGDVITNQDWQETGKSRIVTFKDHNQTRRDVEVKDLLKMSF</sequence>
<dbReference type="SUPFAM" id="SSF52540">
    <property type="entry name" value="P-loop containing nucleoside triphosphate hydrolases"/>
    <property type="match status" value="1"/>
</dbReference>
<feature type="region of interest" description="Disordered" evidence="2">
    <location>
        <begin position="1"/>
        <end position="138"/>
    </location>
</feature>
<keyword evidence="3" id="KW-1133">Transmembrane helix</keyword>
<keyword evidence="6" id="KW-1185">Reference proteome</keyword>
<dbReference type="InterPro" id="IPR027417">
    <property type="entry name" value="P-loop_NTPase"/>
</dbReference>
<evidence type="ECO:0000256" key="1">
    <source>
        <dbReference type="SAM" id="Coils"/>
    </source>
</evidence>
<evidence type="ECO:0000256" key="3">
    <source>
        <dbReference type="SAM" id="Phobius"/>
    </source>
</evidence>
<dbReference type="InterPro" id="IPR006073">
    <property type="entry name" value="GTP-bd"/>
</dbReference>
<keyword evidence="1" id="KW-0175">Coiled coil</keyword>
<dbReference type="Gene3D" id="3.40.50.300">
    <property type="entry name" value="P-loop containing nucleotide triphosphate hydrolases"/>
    <property type="match status" value="1"/>
</dbReference>
<dbReference type="Pfam" id="PF01926">
    <property type="entry name" value="MMR_HSR1"/>
    <property type="match status" value="1"/>
</dbReference>
<feature type="compositionally biased region" description="Basic and acidic residues" evidence="2">
    <location>
        <begin position="27"/>
        <end position="37"/>
    </location>
</feature>
<protein>
    <recommendedName>
        <fullName evidence="4">G domain-containing protein</fullName>
    </recommendedName>
</protein>
<evidence type="ECO:0000313" key="5">
    <source>
        <dbReference type="EMBL" id="KAF2073841.1"/>
    </source>
</evidence>
<name>A0A8J4Q4L6_9MYCE</name>
<organism evidence="5 6">
    <name type="scientific">Polysphondylium violaceum</name>
    <dbReference type="NCBI Taxonomy" id="133409"/>
    <lineage>
        <taxon>Eukaryota</taxon>
        <taxon>Amoebozoa</taxon>
        <taxon>Evosea</taxon>
        <taxon>Eumycetozoa</taxon>
        <taxon>Dictyostelia</taxon>
        <taxon>Dictyosteliales</taxon>
        <taxon>Dictyosteliaceae</taxon>
        <taxon>Polysphondylium</taxon>
    </lineage>
</organism>
<dbReference type="EMBL" id="AJWJ01000179">
    <property type="protein sequence ID" value="KAF2073841.1"/>
    <property type="molecule type" value="Genomic_DNA"/>
</dbReference>
<feature type="coiled-coil region" evidence="1">
    <location>
        <begin position="377"/>
        <end position="411"/>
    </location>
</feature>